<sequence>MRIGSEIERNNFFQEYAITSAIVENKTSERTKQIYPYVKRFLDIIFAIIGLIISSPIMLIIGILIKIESPGPIFYKQVRVGLNGKYFYIIKLRSMNADAENNGAQWAEKDDPRVTKIGKFIRRARIDELPQFWNVLVGDMSLIGPRPERPIFTAQFNEEIPGFVKRLNVRPGITGWAQINGGYDISPKEKFVLDCYYIDNLCFLLDLKIFLKTIKVMLTGDGAR</sequence>
<dbReference type="Pfam" id="PF02397">
    <property type="entry name" value="Bac_transf"/>
    <property type="match status" value="1"/>
</dbReference>
<keyword evidence="4 7" id="KW-0812">Transmembrane</keyword>
<keyword evidence="5 7" id="KW-1133">Transmembrane helix</keyword>
<gene>
    <name evidence="9" type="ORF">Cdeb_00563</name>
</gene>
<keyword evidence="3 9" id="KW-0808">Transferase</keyword>
<protein>
    <submittedName>
        <fullName evidence="9">Exopolysaccharide biosynthesis polyprenyl glycosylphosphotransferase</fullName>
    </submittedName>
</protein>
<dbReference type="AlphaFoldDB" id="A0A420VHI5"/>
<dbReference type="GO" id="GO:0016780">
    <property type="term" value="F:phosphotransferase activity, for other substituted phosphate groups"/>
    <property type="evidence" value="ECO:0007669"/>
    <property type="project" value="TreeGrafter"/>
</dbReference>
<comment type="similarity">
    <text evidence="2">Belongs to the bacterial sugar transferase family.</text>
</comment>
<evidence type="ECO:0000256" key="4">
    <source>
        <dbReference type="ARBA" id="ARBA00022692"/>
    </source>
</evidence>
<proteinExistence type="inferred from homology"/>
<keyword evidence="6 7" id="KW-0472">Membrane</keyword>
<feature type="domain" description="Bacterial sugar transferase" evidence="8">
    <location>
        <begin position="39"/>
        <end position="218"/>
    </location>
</feature>
<dbReference type="InterPro" id="IPR003362">
    <property type="entry name" value="Bact_transf"/>
</dbReference>
<dbReference type="InterPro" id="IPR017475">
    <property type="entry name" value="EPS_sugar_tfrase"/>
</dbReference>
<comment type="caution">
    <text evidence="9">The sequence shown here is derived from an EMBL/GenBank/DDBJ whole genome shotgun (WGS) entry which is preliminary data.</text>
</comment>
<dbReference type="PANTHER" id="PTHR30576">
    <property type="entry name" value="COLANIC BIOSYNTHESIS UDP-GLUCOSE LIPID CARRIER TRANSFERASE"/>
    <property type="match status" value="1"/>
</dbReference>
<evidence type="ECO:0000256" key="1">
    <source>
        <dbReference type="ARBA" id="ARBA00004141"/>
    </source>
</evidence>
<organism evidence="9 10">
    <name type="scientific">Caldibacillus debilis GB1</name>
    <dbReference type="NCBI Taxonomy" id="1339248"/>
    <lineage>
        <taxon>Bacteria</taxon>
        <taxon>Bacillati</taxon>
        <taxon>Bacillota</taxon>
        <taxon>Bacilli</taxon>
        <taxon>Bacillales</taxon>
        <taxon>Bacillaceae</taxon>
        <taxon>Caldibacillus</taxon>
    </lineage>
</organism>
<evidence type="ECO:0000313" key="9">
    <source>
        <dbReference type="EMBL" id="RKO62833.1"/>
    </source>
</evidence>
<accession>A0A420VHI5</accession>
<evidence type="ECO:0000256" key="2">
    <source>
        <dbReference type="ARBA" id="ARBA00006464"/>
    </source>
</evidence>
<evidence type="ECO:0000256" key="5">
    <source>
        <dbReference type="ARBA" id="ARBA00022989"/>
    </source>
</evidence>
<name>A0A420VHI5_9BACI</name>
<evidence type="ECO:0000313" key="10">
    <source>
        <dbReference type="Proteomes" id="UP000286235"/>
    </source>
</evidence>
<reference evidence="9 10" key="1">
    <citation type="submission" date="2013-12" db="EMBL/GenBank/DDBJ databases">
        <title>Genome and proteome characterization of Caldibacillus debilis GB1 derived from a cellulolytic aero-tolerant co-culture.</title>
        <authorList>
            <person name="Wushke S.T."/>
            <person name="Zhang X."/>
            <person name="Fristensky B."/>
            <person name="Wilkins J.A."/>
            <person name="Levin D.B."/>
            <person name="Sparling R."/>
        </authorList>
    </citation>
    <scope>NUCLEOTIDE SEQUENCE [LARGE SCALE GENOMIC DNA]</scope>
    <source>
        <strain evidence="9 10">GB1</strain>
    </source>
</reference>
<dbReference type="NCBIfam" id="TIGR03025">
    <property type="entry name" value="EPS_sugtrans"/>
    <property type="match status" value="1"/>
</dbReference>
<dbReference type="EMBL" id="AZRV01000012">
    <property type="protein sequence ID" value="RKO62833.1"/>
    <property type="molecule type" value="Genomic_DNA"/>
</dbReference>
<evidence type="ECO:0000259" key="8">
    <source>
        <dbReference type="Pfam" id="PF02397"/>
    </source>
</evidence>
<dbReference type="GO" id="GO:0016020">
    <property type="term" value="C:membrane"/>
    <property type="evidence" value="ECO:0007669"/>
    <property type="project" value="UniProtKB-SubCell"/>
</dbReference>
<dbReference type="PANTHER" id="PTHR30576:SF0">
    <property type="entry name" value="UNDECAPRENYL-PHOSPHATE N-ACETYLGALACTOSAMINYL 1-PHOSPHATE TRANSFERASE-RELATED"/>
    <property type="match status" value="1"/>
</dbReference>
<comment type="subcellular location">
    <subcellularLocation>
        <location evidence="1">Membrane</location>
        <topology evidence="1">Multi-pass membrane protein</topology>
    </subcellularLocation>
</comment>
<keyword evidence="10" id="KW-1185">Reference proteome</keyword>
<dbReference type="Proteomes" id="UP000286235">
    <property type="component" value="Unassembled WGS sequence"/>
</dbReference>
<evidence type="ECO:0000256" key="3">
    <source>
        <dbReference type="ARBA" id="ARBA00022679"/>
    </source>
</evidence>
<evidence type="ECO:0000256" key="6">
    <source>
        <dbReference type="ARBA" id="ARBA00023136"/>
    </source>
</evidence>
<evidence type="ECO:0000256" key="7">
    <source>
        <dbReference type="SAM" id="Phobius"/>
    </source>
</evidence>
<feature type="transmembrane region" description="Helical" evidence="7">
    <location>
        <begin position="41"/>
        <end position="65"/>
    </location>
</feature>